<dbReference type="GO" id="GO:0000160">
    <property type="term" value="P:phosphorelay signal transduction system"/>
    <property type="evidence" value="ECO:0007669"/>
    <property type="project" value="InterPro"/>
</dbReference>
<evidence type="ECO:0000256" key="1">
    <source>
        <dbReference type="PROSITE-ProRule" id="PRU00169"/>
    </source>
</evidence>
<gene>
    <name evidence="4" type="ORF">GS429_12920</name>
</gene>
<evidence type="ECO:0000313" key="5">
    <source>
        <dbReference type="Proteomes" id="UP000434101"/>
    </source>
</evidence>
<evidence type="ECO:0000313" key="4">
    <source>
        <dbReference type="EMBL" id="MXV62954.1"/>
    </source>
</evidence>
<feature type="modified residue" description="4-aspartylphosphate" evidence="1">
    <location>
        <position position="67"/>
    </location>
</feature>
<evidence type="ECO:0000259" key="2">
    <source>
        <dbReference type="PROSITE" id="PS50110"/>
    </source>
</evidence>
<dbReference type="Proteomes" id="UP000434101">
    <property type="component" value="Unassembled WGS sequence"/>
</dbReference>
<comment type="caution">
    <text evidence="4">The sequence shown here is derived from an EMBL/GenBank/DDBJ whole genome shotgun (WGS) entry which is preliminary data.</text>
</comment>
<evidence type="ECO:0000259" key="3">
    <source>
        <dbReference type="PROSITE" id="PS50112"/>
    </source>
</evidence>
<dbReference type="NCBIfam" id="TIGR00229">
    <property type="entry name" value="sensory_box"/>
    <property type="match status" value="1"/>
</dbReference>
<dbReference type="SUPFAM" id="SSF55785">
    <property type="entry name" value="PYP-like sensor domain (PAS domain)"/>
    <property type="match status" value="1"/>
</dbReference>
<dbReference type="OrthoDB" id="8127at2157"/>
<dbReference type="Gene3D" id="3.40.50.2300">
    <property type="match status" value="1"/>
</dbReference>
<dbReference type="CDD" id="cd00130">
    <property type="entry name" value="PAS"/>
    <property type="match status" value="1"/>
</dbReference>
<dbReference type="EMBL" id="WUYX01000038">
    <property type="protein sequence ID" value="MXV62954.1"/>
    <property type="molecule type" value="Genomic_DNA"/>
</dbReference>
<dbReference type="SUPFAM" id="SSF52172">
    <property type="entry name" value="CheY-like"/>
    <property type="match status" value="1"/>
</dbReference>
<dbReference type="InterPro" id="IPR035965">
    <property type="entry name" value="PAS-like_dom_sf"/>
</dbReference>
<dbReference type="PROSITE" id="PS50110">
    <property type="entry name" value="RESPONSE_REGULATORY"/>
    <property type="match status" value="1"/>
</dbReference>
<dbReference type="InterPro" id="IPR011006">
    <property type="entry name" value="CheY-like_superfamily"/>
</dbReference>
<feature type="domain" description="Response regulatory" evidence="2">
    <location>
        <begin position="21"/>
        <end position="136"/>
    </location>
</feature>
<organism evidence="4 5">
    <name type="scientific">Natronorubrum halalkaliphilum</name>
    <dbReference type="NCBI Taxonomy" id="2691917"/>
    <lineage>
        <taxon>Archaea</taxon>
        <taxon>Methanobacteriati</taxon>
        <taxon>Methanobacteriota</taxon>
        <taxon>Stenosarchaea group</taxon>
        <taxon>Halobacteria</taxon>
        <taxon>Halobacteriales</taxon>
        <taxon>Natrialbaceae</taxon>
        <taxon>Natronorubrum</taxon>
    </lineage>
</organism>
<dbReference type="AlphaFoldDB" id="A0A6B0VN32"/>
<keyword evidence="5" id="KW-1185">Reference proteome</keyword>
<sequence length="265" mass="28691">MTEPRTAIEPESARPCSDTLSVLVITADEQYADKLETAVDTGFTVRTTSSITAGGTALDDVDCLVVDYGLAGQRDADLLDLLERVRRRAPDLPVLLVTARPAASTAIDAAHAHRRVDWLELDDPDAGLERAESRITALVERQRLEALSRRSLASVELASDAIAIVAPDGEIEFANRSFAMQFGYDPDDLPGTSWQTLFTDDSVERLETTAIPTVDDGWRWTGSCTGRRQSGATFTVKLRLGGPDDGGLVFVVETPVDGDDPEKSQ</sequence>
<dbReference type="SMART" id="SM00091">
    <property type="entry name" value="PAS"/>
    <property type="match status" value="1"/>
</dbReference>
<protein>
    <submittedName>
        <fullName evidence="4">PAS domain-containing protein</fullName>
    </submittedName>
</protein>
<proteinExistence type="predicted"/>
<keyword evidence="1" id="KW-0597">Phosphoprotein</keyword>
<dbReference type="InterPro" id="IPR000014">
    <property type="entry name" value="PAS"/>
</dbReference>
<feature type="domain" description="PAS" evidence="3">
    <location>
        <begin position="155"/>
        <end position="217"/>
    </location>
</feature>
<dbReference type="Pfam" id="PF13426">
    <property type="entry name" value="PAS_9"/>
    <property type="match status" value="1"/>
</dbReference>
<reference evidence="4 5" key="1">
    <citation type="submission" date="2020-01" db="EMBL/GenBank/DDBJ databases">
        <title>Natronorubrum sp. JWXQ-INN 674 isolated from Inner Mongolia Autonomous Region of China.</title>
        <authorList>
            <person name="Xue Q."/>
        </authorList>
    </citation>
    <scope>NUCLEOTIDE SEQUENCE [LARGE SCALE GENOMIC DNA]</scope>
    <source>
        <strain evidence="4 5">JWXQ-INN-674</strain>
    </source>
</reference>
<dbReference type="InterPro" id="IPR001789">
    <property type="entry name" value="Sig_transdc_resp-reg_receiver"/>
</dbReference>
<dbReference type="PROSITE" id="PS50112">
    <property type="entry name" value="PAS"/>
    <property type="match status" value="1"/>
</dbReference>
<dbReference type="RefSeq" id="WP_160065781.1">
    <property type="nucleotide sequence ID" value="NZ_WUYX01000038.1"/>
</dbReference>
<dbReference type="Gene3D" id="3.30.450.20">
    <property type="entry name" value="PAS domain"/>
    <property type="match status" value="1"/>
</dbReference>
<accession>A0A6B0VN32</accession>
<name>A0A6B0VN32_9EURY</name>